<proteinExistence type="predicted"/>
<reference evidence="1 2" key="1">
    <citation type="submission" date="2024-04" db="EMBL/GenBank/DDBJ databases">
        <title>Luteolibacter sp. isolated from soil.</title>
        <authorList>
            <person name="An J."/>
        </authorList>
    </citation>
    <scope>NUCLEOTIDE SEQUENCE [LARGE SCALE GENOMIC DNA]</scope>
    <source>
        <strain evidence="1 2">Y139</strain>
    </source>
</reference>
<organism evidence="1 2">
    <name type="scientific">Luteolibacter soli</name>
    <dbReference type="NCBI Taxonomy" id="3135280"/>
    <lineage>
        <taxon>Bacteria</taxon>
        <taxon>Pseudomonadati</taxon>
        <taxon>Verrucomicrobiota</taxon>
        <taxon>Verrucomicrobiia</taxon>
        <taxon>Verrucomicrobiales</taxon>
        <taxon>Verrucomicrobiaceae</taxon>
        <taxon>Luteolibacter</taxon>
    </lineage>
</organism>
<keyword evidence="2" id="KW-1185">Reference proteome</keyword>
<dbReference type="RefSeq" id="WP_341403591.1">
    <property type="nucleotide sequence ID" value="NZ_JBBUKT010000002.1"/>
</dbReference>
<dbReference type="Proteomes" id="UP001371305">
    <property type="component" value="Unassembled WGS sequence"/>
</dbReference>
<evidence type="ECO:0000313" key="2">
    <source>
        <dbReference type="Proteomes" id="UP001371305"/>
    </source>
</evidence>
<evidence type="ECO:0000313" key="1">
    <source>
        <dbReference type="EMBL" id="MEK7950170.1"/>
    </source>
</evidence>
<dbReference type="EMBL" id="JBBUKT010000002">
    <property type="protein sequence ID" value="MEK7950170.1"/>
    <property type="molecule type" value="Genomic_DNA"/>
</dbReference>
<protein>
    <submittedName>
        <fullName evidence="1">Uncharacterized protein</fullName>
    </submittedName>
</protein>
<name>A0ABU9AR42_9BACT</name>
<comment type="caution">
    <text evidence="1">The sequence shown here is derived from an EMBL/GenBank/DDBJ whole genome shotgun (WGS) entry which is preliminary data.</text>
</comment>
<gene>
    <name evidence="1" type="ORF">WKV53_06675</name>
</gene>
<sequence length="223" mass="25118">MRDASVIGRRQNFLTSLGFAVVSLVALKIAQAEVAPWRMNDGRVLNLELRDAWGEDEAAMVEFISPEMKLLTLKRNEIHPEDQKKIPTDRPRSEDLKFVWARARHDGERKDDVTIIYNFERSLPGVTECNEGTLKVAPFKIGDAVVAPEAWKVITHSGPDGAVVEFRTTGPYDATKLAGAKFSASVELEVGKDRRRSIQRIDFPQRPLQEVKVRFGEMEITSV</sequence>
<accession>A0ABU9AR42</accession>